<dbReference type="Proteomes" id="UP001175097">
    <property type="component" value="Unassembled WGS sequence"/>
</dbReference>
<dbReference type="SUPFAM" id="SSF52833">
    <property type="entry name" value="Thioredoxin-like"/>
    <property type="match status" value="1"/>
</dbReference>
<evidence type="ECO:0000313" key="3">
    <source>
        <dbReference type="EMBL" id="MDN4608964.1"/>
    </source>
</evidence>
<evidence type="ECO:0000259" key="2">
    <source>
        <dbReference type="PROSITE" id="PS51352"/>
    </source>
</evidence>
<dbReference type="EMBL" id="JAROCC010000017">
    <property type="protein sequence ID" value="MDN4608964.1"/>
    <property type="molecule type" value="Genomic_DNA"/>
</dbReference>
<feature type="domain" description="Thioredoxin" evidence="2">
    <location>
        <begin position="1"/>
        <end position="149"/>
    </location>
</feature>
<dbReference type="RefSeq" id="WP_301245437.1">
    <property type="nucleotide sequence ID" value="NZ_JAROCC010000017.1"/>
</dbReference>
<comment type="caution">
    <text evidence="3">The sequence shown here is derived from an EMBL/GenBank/DDBJ whole genome shotgun (WGS) entry which is preliminary data.</text>
</comment>
<keyword evidence="4" id="KW-1185">Reference proteome</keyword>
<dbReference type="InterPro" id="IPR000866">
    <property type="entry name" value="AhpC/TSA"/>
</dbReference>
<sequence length="149" mass="17202">MKLHEQMPELTGATTWLNGKVEKFDLVGRKPTLIHFWSVSCKLCKLTMPDVNNFRDRYRGKLNVIAVHMPRSKDDIDVDNIRAIAALHDISHPIFVDSKLKLSDAFDNQFVPAYYVFDKGGQLRHYQAGDSGMKLLENRLNRVLDEMRN</sequence>
<dbReference type="InterPro" id="IPR050553">
    <property type="entry name" value="Thioredoxin_ResA/DsbE_sf"/>
</dbReference>
<dbReference type="Pfam" id="PF00578">
    <property type="entry name" value="AhpC-TSA"/>
    <property type="match status" value="1"/>
</dbReference>
<dbReference type="PANTHER" id="PTHR42852:SF12">
    <property type="entry name" value="THIOL-DISULFIDE OXIDOREDUCTASE YKUV"/>
    <property type="match status" value="1"/>
</dbReference>
<dbReference type="InterPro" id="IPR013766">
    <property type="entry name" value="Thioredoxin_domain"/>
</dbReference>
<reference evidence="3" key="1">
    <citation type="submission" date="2023-03" db="EMBL/GenBank/DDBJ databases">
        <title>MT1 and MT2 Draft Genomes of Novel Species.</title>
        <authorList>
            <person name="Venkateswaran K."/>
        </authorList>
    </citation>
    <scope>NUCLEOTIDE SEQUENCE</scope>
    <source>
        <strain evidence="3">F6_3S_P_2</strain>
    </source>
</reference>
<evidence type="ECO:0000313" key="4">
    <source>
        <dbReference type="Proteomes" id="UP001175097"/>
    </source>
</evidence>
<dbReference type="PANTHER" id="PTHR42852">
    <property type="entry name" value="THIOL:DISULFIDE INTERCHANGE PROTEIN DSBE"/>
    <property type="match status" value="1"/>
</dbReference>
<dbReference type="Gene3D" id="3.40.30.10">
    <property type="entry name" value="Glutaredoxin"/>
    <property type="match status" value="1"/>
</dbReference>
<accession>A0ABT8JUW2</accession>
<gene>
    <name evidence="3" type="ORF">P5G49_15995</name>
</gene>
<name>A0ABT8JUW2_9BACL</name>
<organism evidence="3 4">
    <name type="scientific">Sporosarcina highlanderae</name>
    <dbReference type="NCBI Taxonomy" id="3035916"/>
    <lineage>
        <taxon>Bacteria</taxon>
        <taxon>Bacillati</taxon>
        <taxon>Bacillota</taxon>
        <taxon>Bacilli</taxon>
        <taxon>Bacillales</taxon>
        <taxon>Caryophanaceae</taxon>
        <taxon>Sporosarcina</taxon>
    </lineage>
</organism>
<protein>
    <submittedName>
        <fullName evidence="3">Redoxin domain-containing protein</fullName>
    </submittedName>
</protein>
<proteinExistence type="predicted"/>
<evidence type="ECO:0000256" key="1">
    <source>
        <dbReference type="ARBA" id="ARBA00023157"/>
    </source>
</evidence>
<dbReference type="InterPro" id="IPR036249">
    <property type="entry name" value="Thioredoxin-like_sf"/>
</dbReference>
<dbReference type="PROSITE" id="PS51352">
    <property type="entry name" value="THIOREDOXIN_2"/>
    <property type="match status" value="1"/>
</dbReference>
<keyword evidence="1" id="KW-1015">Disulfide bond</keyword>